<dbReference type="AlphaFoldDB" id="A0AAJ6BCA1"/>
<dbReference type="EMBL" id="CP119325">
    <property type="protein sequence ID" value="WEK31012.1"/>
    <property type="molecule type" value="Genomic_DNA"/>
</dbReference>
<proteinExistence type="predicted"/>
<evidence type="ECO:0000313" key="1">
    <source>
        <dbReference type="EMBL" id="WEK31012.1"/>
    </source>
</evidence>
<gene>
    <name evidence="1" type="ORF">P0Y58_02155</name>
</gene>
<evidence type="ECO:0008006" key="3">
    <source>
        <dbReference type="Google" id="ProtNLM"/>
    </source>
</evidence>
<evidence type="ECO:0000313" key="2">
    <source>
        <dbReference type="Proteomes" id="UP001216329"/>
    </source>
</evidence>
<reference evidence="1" key="1">
    <citation type="submission" date="2023-03" db="EMBL/GenBank/DDBJ databases">
        <title>Andean soil-derived lignocellulolytic bacterial consortium as a source of novel taxa and putative plastic-active enzymes.</title>
        <authorList>
            <person name="Diaz-Garcia L."/>
            <person name="Chuvochina M."/>
            <person name="Feuerriegel G."/>
            <person name="Bunk B."/>
            <person name="Sproer C."/>
            <person name="Streit W.R."/>
            <person name="Rodriguez L.M."/>
            <person name="Overmann J."/>
            <person name="Jimenez D.J."/>
        </authorList>
    </citation>
    <scope>NUCLEOTIDE SEQUENCE</scope>
    <source>
        <strain evidence="1">MAG 876</strain>
    </source>
</reference>
<accession>A0AAJ6BCA1</accession>
<dbReference type="Proteomes" id="UP001216329">
    <property type="component" value="Chromosome"/>
</dbReference>
<protein>
    <recommendedName>
        <fullName evidence="3">DUF4365 domain-containing protein</fullName>
    </recommendedName>
</protein>
<name>A0AAJ6BCA1_9PSED</name>
<organism evidence="1 2">
    <name type="scientific">Candidatus Pseudomonas phytovorans</name>
    <dbReference type="NCBI Taxonomy" id="3121377"/>
    <lineage>
        <taxon>Bacteria</taxon>
        <taxon>Pseudomonadati</taxon>
        <taxon>Pseudomonadota</taxon>
        <taxon>Gammaproteobacteria</taxon>
        <taxon>Pseudomonadales</taxon>
        <taxon>Pseudomonadaceae</taxon>
        <taxon>Pseudomonas</taxon>
    </lineage>
</organism>
<sequence length="307" mass="35502">MPAFKGKNLRSGDLAEQLGTLLLQNLALVAPVPRTEDVGVDVVATLLEDFDNRRFKATNSFYVQIKSSSVDSIEYKNEEIEWLFALELPFFIARVNKCQLRIELYCCHALHEAFVVNQGRKTLRIEFGNGSKADEIMAPDAVVNVGPPVFSWSMDDVDKVTDLRSKFSAVCKAHIEVAKLSMELRRVGRVETLIWKEKEMPVVMGFRSIDPHTREKIQDISNIAIPYLVPFLDLCVRYEDDYWLDEILRLTQERRLLLYTSRTKPESPDTEVPMPEEFQFILKRRAEDAVIIERYLKEHEIKFGEKE</sequence>